<dbReference type="Proteomes" id="UP000324767">
    <property type="component" value="Unassembled WGS sequence"/>
</dbReference>
<dbReference type="OrthoDB" id="5243686at2759"/>
<dbReference type="AlphaFoldDB" id="A0A5M8PVN2"/>
<reference evidence="1 2" key="1">
    <citation type="submission" date="2019-09" db="EMBL/GenBank/DDBJ databases">
        <title>The hologenome of the rock-dwelling lichen Lasallia pustulata.</title>
        <authorList>
            <person name="Greshake Tzovaras B."/>
            <person name="Segers F."/>
            <person name="Bicker A."/>
            <person name="Dal Grande F."/>
            <person name="Otte J."/>
            <person name="Hankeln T."/>
            <person name="Schmitt I."/>
            <person name="Ebersberger I."/>
        </authorList>
    </citation>
    <scope>NUCLEOTIDE SEQUENCE [LARGE SCALE GENOMIC DNA]</scope>
    <source>
        <strain evidence="1">A1-1</strain>
    </source>
</reference>
<gene>
    <name evidence="1" type="ORF">FRX48_02828</name>
</gene>
<organism evidence="1 2">
    <name type="scientific">Lasallia pustulata</name>
    <dbReference type="NCBI Taxonomy" id="136370"/>
    <lineage>
        <taxon>Eukaryota</taxon>
        <taxon>Fungi</taxon>
        <taxon>Dikarya</taxon>
        <taxon>Ascomycota</taxon>
        <taxon>Pezizomycotina</taxon>
        <taxon>Lecanoromycetes</taxon>
        <taxon>OSLEUM clade</taxon>
        <taxon>Umbilicariomycetidae</taxon>
        <taxon>Umbilicariales</taxon>
        <taxon>Umbilicariaceae</taxon>
        <taxon>Lasallia</taxon>
    </lineage>
</organism>
<protein>
    <submittedName>
        <fullName evidence="1">Uncharacterized protein</fullName>
    </submittedName>
</protein>
<sequence>MNGAGHGWRQVGFEYRNDNNISILGCEVANSQTVLAAPASSNAWMPQLLPAIYNRTPDLDTPEHDDPGGLAGSLALLIALAAYSTEPANMIAGIGHSFQVPVWRPHNWRHGRTADRGMVVSIYLDSLEGTNHVKNFEQGLYGPIFR</sequence>
<name>A0A5M8PVN2_9LECA</name>
<evidence type="ECO:0000313" key="1">
    <source>
        <dbReference type="EMBL" id="KAA6413084.1"/>
    </source>
</evidence>
<proteinExistence type="predicted"/>
<accession>A0A5M8PVN2</accession>
<comment type="caution">
    <text evidence="1">The sequence shown here is derived from an EMBL/GenBank/DDBJ whole genome shotgun (WGS) entry which is preliminary data.</text>
</comment>
<dbReference type="EMBL" id="VXIT01000004">
    <property type="protein sequence ID" value="KAA6413084.1"/>
    <property type="molecule type" value="Genomic_DNA"/>
</dbReference>
<evidence type="ECO:0000313" key="2">
    <source>
        <dbReference type="Proteomes" id="UP000324767"/>
    </source>
</evidence>